<dbReference type="GO" id="GO:0070897">
    <property type="term" value="P:transcription preinitiation complex assembly"/>
    <property type="evidence" value="ECO:0007669"/>
    <property type="project" value="InterPro"/>
</dbReference>
<feature type="domain" description="Cyclin-like" evidence="6">
    <location>
        <begin position="90"/>
        <end position="171"/>
    </location>
</feature>
<comment type="similarity">
    <text evidence="1">Belongs to the TFIIB family.</text>
</comment>
<evidence type="ECO:0000256" key="3">
    <source>
        <dbReference type="ARBA" id="ARBA00022737"/>
    </source>
</evidence>
<organism evidence="7 8">
    <name type="scientific">Halogeometricum pallidum JCM 14848</name>
    <dbReference type="NCBI Taxonomy" id="1227487"/>
    <lineage>
        <taxon>Archaea</taxon>
        <taxon>Methanobacteriati</taxon>
        <taxon>Methanobacteriota</taxon>
        <taxon>Stenosarchaea group</taxon>
        <taxon>Halobacteria</taxon>
        <taxon>Halobacteriales</taxon>
        <taxon>Haloferacaceae</taxon>
        <taxon>Halogeometricum</taxon>
    </lineage>
</organism>
<dbReference type="PANTHER" id="PTHR11618">
    <property type="entry name" value="TRANSCRIPTION INITIATION FACTOR IIB-RELATED"/>
    <property type="match status" value="1"/>
</dbReference>
<gene>
    <name evidence="7" type="ORF">C474_16894</name>
</gene>
<evidence type="ECO:0000259" key="6">
    <source>
        <dbReference type="SMART" id="SM00385"/>
    </source>
</evidence>
<evidence type="ECO:0000313" key="7">
    <source>
        <dbReference type="EMBL" id="ELZ27047.1"/>
    </source>
</evidence>
<reference evidence="7 8" key="1">
    <citation type="journal article" date="2014" name="PLoS Genet.">
        <title>Phylogenetically driven sequencing of extremely halophilic archaea reveals strategies for static and dynamic osmo-response.</title>
        <authorList>
            <person name="Becker E.A."/>
            <person name="Seitzer P.M."/>
            <person name="Tritt A."/>
            <person name="Larsen D."/>
            <person name="Krusor M."/>
            <person name="Yao A.I."/>
            <person name="Wu D."/>
            <person name="Madern D."/>
            <person name="Eisen J.A."/>
            <person name="Darling A.E."/>
            <person name="Facciotti M.T."/>
        </authorList>
    </citation>
    <scope>NUCLEOTIDE SEQUENCE [LARGE SCALE GENOMIC DNA]</scope>
    <source>
        <strain evidence="7 8">JCM 14848</strain>
    </source>
</reference>
<dbReference type="Proteomes" id="UP000011513">
    <property type="component" value="Unassembled WGS sequence"/>
</dbReference>
<proteinExistence type="inferred from homology"/>
<keyword evidence="4" id="KW-0805">Transcription regulation</keyword>
<evidence type="ECO:0000256" key="5">
    <source>
        <dbReference type="ARBA" id="ARBA00023163"/>
    </source>
</evidence>
<dbReference type="eggNOG" id="arCOG01981">
    <property type="taxonomic scope" value="Archaea"/>
</dbReference>
<dbReference type="GO" id="GO:0017025">
    <property type="term" value="F:TBP-class protein binding"/>
    <property type="evidence" value="ECO:0007669"/>
    <property type="project" value="InterPro"/>
</dbReference>
<dbReference type="GO" id="GO:0097550">
    <property type="term" value="C:transcription preinitiation complex"/>
    <property type="evidence" value="ECO:0007669"/>
    <property type="project" value="TreeGrafter"/>
</dbReference>
<dbReference type="InParanoid" id="M0CX95"/>
<dbReference type="AlphaFoldDB" id="M0CX95"/>
<dbReference type="InterPro" id="IPR000812">
    <property type="entry name" value="TFIIB"/>
</dbReference>
<dbReference type="SUPFAM" id="SSF47954">
    <property type="entry name" value="Cyclin-like"/>
    <property type="match status" value="2"/>
</dbReference>
<evidence type="ECO:0000256" key="1">
    <source>
        <dbReference type="ARBA" id="ARBA00010857"/>
    </source>
</evidence>
<dbReference type="PANTHER" id="PTHR11618:SF13">
    <property type="entry name" value="TRANSCRIPTION INITIATION FACTOR IIB"/>
    <property type="match status" value="1"/>
</dbReference>
<dbReference type="InterPro" id="IPR036915">
    <property type="entry name" value="Cyclin-like_sf"/>
</dbReference>
<dbReference type="InterPro" id="IPR013763">
    <property type="entry name" value="Cyclin-like_dom"/>
</dbReference>
<keyword evidence="5" id="KW-0804">Transcription</keyword>
<accession>M0CX95</accession>
<keyword evidence="8" id="KW-1185">Reference proteome</keyword>
<dbReference type="InterPro" id="IPR023486">
    <property type="entry name" value="TFIIB_CS"/>
</dbReference>
<comment type="caution">
    <text evidence="7">The sequence shown here is derived from an EMBL/GenBank/DDBJ whole genome shotgun (WGS) entry which is preliminary data.</text>
</comment>
<evidence type="ECO:0000313" key="8">
    <source>
        <dbReference type="Proteomes" id="UP000011513"/>
    </source>
</evidence>
<evidence type="ECO:0000256" key="4">
    <source>
        <dbReference type="ARBA" id="ARBA00023015"/>
    </source>
</evidence>
<sequence>MTGALELGYELRERAAQLFRTAQYEGLLQGRSIDWIAAGAVYGTCRCASIIRPVEAIAEVARCSVQEVKLGYNVLNLELGLETEVQTPIEYIPQVASACRLSQRVRSRATELAHLSVEASIANGRKPSAVAAACVYLASQELDTGLRQTDVAAAVDSTPVTVRRRYYELQDAAKGQ</sequence>
<dbReference type="PRINTS" id="PR00685">
    <property type="entry name" value="TIFACTORIIB"/>
</dbReference>
<evidence type="ECO:0000256" key="2">
    <source>
        <dbReference type="ARBA" id="ARBA00013932"/>
    </source>
</evidence>
<name>M0CX95_HALPD</name>
<dbReference type="Pfam" id="PF00382">
    <property type="entry name" value="TFIIB"/>
    <property type="match status" value="2"/>
</dbReference>
<dbReference type="EMBL" id="AOIV01000041">
    <property type="protein sequence ID" value="ELZ27047.1"/>
    <property type="molecule type" value="Genomic_DNA"/>
</dbReference>
<dbReference type="SMART" id="SM00385">
    <property type="entry name" value="CYCLIN"/>
    <property type="match status" value="1"/>
</dbReference>
<dbReference type="InterPro" id="IPR013150">
    <property type="entry name" value="TFIIB_cyclin"/>
</dbReference>
<dbReference type="Gene3D" id="1.10.472.10">
    <property type="entry name" value="Cyclin-like"/>
    <property type="match status" value="2"/>
</dbReference>
<protein>
    <recommendedName>
        <fullName evidence="2">Transcription initiation factor IIB</fullName>
    </recommendedName>
</protein>
<dbReference type="PROSITE" id="PS00782">
    <property type="entry name" value="TFIIB"/>
    <property type="match status" value="1"/>
</dbReference>
<keyword evidence="3" id="KW-0677">Repeat</keyword>